<evidence type="ECO:0000313" key="2">
    <source>
        <dbReference type="Proteomes" id="UP001320706"/>
    </source>
</evidence>
<evidence type="ECO:0000313" key="1">
    <source>
        <dbReference type="EMBL" id="KAK8194159.1"/>
    </source>
</evidence>
<organism evidence="1 2">
    <name type="scientific">Zalaria obscura</name>
    <dbReference type="NCBI Taxonomy" id="2024903"/>
    <lineage>
        <taxon>Eukaryota</taxon>
        <taxon>Fungi</taxon>
        <taxon>Dikarya</taxon>
        <taxon>Ascomycota</taxon>
        <taxon>Pezizomycotina</taxon>
        <taxon>Dothideomycetes</taxon>
        <taxon>Dothideomycetidae</taxon>
        <taxon>Dothideales</taxon>
        <taxon>Zalariaceae</taxon>
        <taxon>Zalaria</taxon>
    </lineage>
</organism>
<reference evidence="1" key="1">
    <citation type="submission" date="2024-02" db="EMBL/GenBank/DDBJ databases">
        <title>Metagenome Assembled Genome of Zalaria obscura JY119.</title>
        <authorList>
            <person name="Vighnesh L."/>
            <person name="Jagadeeshwari U."/>
            <person name="Venkata Ramana C."/>
            <person name="Sasikala C."/>
        </authorList>
    </citation>
    <scope>NUCLEOTIDE SEQUENCE</scope>
    <source>
        <strain evidence="1">JY119</strain>
    </source>
</reference>
<comment type="caution">
    <text evidence="1">The sequence shown here is derived from an EMBL/GenBank/DDBJ whole genome shotgun (WGS) entry which is preliminary data.</text>
</comment>
<protein>
    <submittedName>
        <fullName evidence="1">Uncharacterized protein</fullName>
    </submittedName>
</protein>
<gene>
    <name evidence="1" type="ORF">M8818_007346</name>
</gene>
<dbReference type="Proteomes" id="UP001320706">
    <property type="component" value="Unassembled WGS sequence"/>
</dbReference>
<dbReference type="EMBL" id="JAMKPW020000043">
    <property type="protein sequence ID" value="KAK8194159.1"/>
    <property type="molecule type" value="Genomic_DNA"/>
</dbReference>
<name>A0ACC3S319_9PEZI</name>
<keyword evidence="2" id="KW-1185">Reference proteome</keyword>
<sequence length="202" mass="21600">MMSYYYKPIWTYRNRPPPVVSRASKCQIATRKARDVGQKPSPESKKPRLVPIRSHTAISVILSLKYPPDRRSLTFYSSSLRAFLPITSPMPSRKNVAGLLALGAAATVGAHPLQARATTSNAATYNGCMYNVDGNYNFTDSLSVDFTTISAVPSTLTASTQAIGGSPAGHQFTPDNIAFVGDSVALTVPGGQSGTCQNRGEN</sequence>
<accession>A0ACC3S319</accession>
<proteinExistence type="predicted"/>